<dbReference type="GO" id="GO:0046872">
    <property type="term" value="F:metal ion binding"/>
    <property type="evidence" value="ECO:0007669"/>
    <property type="project" value="UniProtKB-KW"/>
</dbReference>
<evidence type="ECO:0000256" key="9">
    <source>
        <dbReference type="ARBA" id="ARBA00023134"/>
    </source>
</evidence>
<dbReference type="GO" id="GO:0019843">
    <property type="term" value="F:rRNA binding"/>
    <property type="evidence" value="ECO:0007669"/>
    <property type="project" value="UniProtKB-KW"/>
</dbReference>
<sequence length="320" mass="35549">MKGGSKSAHRGQPAAHRTVADLEQGLVVAGHGRHFVVETPEGREIIVHPRGKKSDAVVGDRLRFQITDSRGDEGVIVSLDPRRNLLHRQDEWRTKSFAANLDRLLILVAADPVFSESQLTRALVAAEQARIEVLILLNKTDLTAAAQVARERLEPYRRMGYTVMELALKARPDEARAELGERLAHGSTLVLGPSGTGKSTLVNLLVPDAGAQIGEVSVALNSGRHTTTHTRWYWLDRARESALIDSPGFQEFGLHHVSVDDLSHWMADLRPWRGHCRFANCTHDHEPGCAVLAALERGEITPSRYRIYLELRAELSATRW</sequence>
<dbReference type="HAMAP" id="MF_01820">
    <property type="entry name" value="GTPase_RsgA"/>
    <property type="match status" value="1"/>
</dbReference>
<keyword evidence="6 10" id="KW-0378">Hydrolase</keyword>
<protein>
    <recommendedName>
        <fullName evidence="10">Small ribosomal subunit biogenesis GTPase RsgA</fullName>
        <ecNumber evidence="10">3.6.1.-</ecNumber>
    </recommendedName>
</protein>
<reference evidence="13 14" key="1">
    <citation type="submission" date="2018-05" db="EMBL/GenBank/DDBJ databases">
        <title>Genomic Encyclopedia of Type Strains, Phase IV (KMG-IV): sequencing the most valuable type-strain genomes for metagenomic binning, comparative biology and taxonomic classification.</title>
        <authorList>
            <person name="Goeker M."/>
        </authorList>
    </citation>
    <scope>NUCLEOTIDE SEQUENCE [LARGE SCALE GENOMIC DNA]</scope>
    <source>
        <strain evidence="13 14">DSM 566</strain>
    </source>
</reference>
<dbReference type="CDD" id="cd04466">
    <property type="entry name" value="S1_YloQ_GTPase"/>
    <property type="match status" value="1"/>
</dbReference>
<dbReference type="InterPro" id="IPR012340">
    <property type="entry name" value="NA-bd_OB-fold"/>
</dbReference>
<comment type="subcellular location">
    <subcellularLocation>
        <location evidence="10">Cytoplasm</location>
    </subcellularLocation>
</comment>
<keyword evidence="8 10" id="KW-0694">RNA-binding</keyword>
<evidence type="ECO:0000256" key="6">
    <source>
        <dbReference type="ARBA" id="ARBA00022801"/>
    </source>
</evidence>
<keyword evidence="1 10" id="KW-0963">Cytoplasm</keyword>
<comment type="subunit">
    <text evidence="10">Monomer. Associates with 30S ribosomal subunit, binds 16S rRNA.</text>
</comment>
<evidence type="ECO:0000256" key="4">
    <source>
        <dbReference type="ARBA" id="ARBA00022730"/>
    </source>
</evidence>
<dbReference type="EMBL" id="QJJS01000015">
    <property type="protein sequence ID" value="PXW94194.1"/>
    <property type="molecule type" value="Genomic_DNA"/>
</dbReference>
<evidence type="ECO:0000256" key="5">
    <source>
        <dbReference type="ARBA" id="ARBA00022741"/>
    </source>
</evidence>
<dbReference type="OrthoDB" id="9809485at2"/>
<evidence type="ECO:0000256" key="2">
    <source>
        <dbReference type="ARBA" id="ARBA00022517"/>
    </source>
</evidence>
<evidence type="ECO:0000256" key="10">
    <source>
        <dbReference type="HAMAP-Rule" id="MF_01820"/>
    </source>
</evidence>
<dbReference type="RefSeq" id="WP_110401701.1">
    <property type="nucleotide sequence ID" value="NZ_QJJS01000015.1"/>
</dbReference>
<keyword evidence="5 10" id="KW-0547">Nucleotide-binding</keyword>
<dbReference type="EC" id="3.6.1.-" evidence="10"/>
<evidence type="ECO:0000256" key="3">
    <source>
        <dbReference type="ARBA" id="ARBA00022723"/>
    </source>
</evidence>
<evidence type="ECO:0000259" key="12">
    <source>
        <dbReference type="PROSITE" id="PS51721"/>
    </source>
</evidence>
<dbReference type="PANTHER" id="PTHR32120:SF11">
    <property type="entry name" value="SMALL RIBOSOMAL SUBUNIT BIOGENESIS GTPASE RSGA 1, MITOCHONDRIAL-RELATED"/>
    <property type="match status" value="1"/>
</dbReference>
<dbReference type="Pfam" id="PF03193">
    <property type="entry name" value="RsgA_GTPase"/>
    <property type="match status" value="1"/>
</dbReference>
<name>A0A318GY14_9BURK</name>
<keyword evidence="14" id="KW-1185">Reference proteome</keyword>
<dbReference type="SUPFAM" id="SSF52540">
    <property type="entry name" value="P-loop containing nucleoside triphosphate hydrolases"/>
    <property type="match status" value="1"/>
</dbReference>
<dbReference type="PROSITE" id="PS50936">
    <property type="entry name" value="ENGC_GTPASE"/>
    <property type="match status" value="1"/>
</dbReference>
<dbReference type="Gene3D" id="2.40.50.140">
    <property type="entry name" value="Nucleic acid-binding proteins"/>
    <property type="match status" value="1"/>
</dbReference>
<dbReference type="GO" id="GO:0005737">
    <property type="term" value="C:cytoplasm"/>
    <property type="evidence" value="ECO:0007669"/>
    <property type="project" value="UniProtKB-SubCell"/>
</dbReference>
<feature type="binding site" evidence="10">
    <location>
        <begin position="192"/>
        <end position="200"/>
    </location>
    <ligand>
        <name>GTP</name>
        <dbReference type="ChEBI" id="CHEBI:37565"/>
    </ligand>
</feature>
<comment type="function">
    <text evidence="10">One of several proteins that assist in the late maturation steps of the functional core of the 30S ribosomal subunit. Helps release RbfA from mature subunits. May play a role in the assembly of ribosomal proteins into the subunit. Circularly permuted GTPase that catalyzes slow GTP hydrolysis, GTPase activity is stimulated by the 30S ribosomal subunit.</text>
</comment>
<dbReference type="Gene3D" id="3.40.50.300">
    <property type="entry name" value="P-loop containing nucleotide triphosphate hydrolases"/>
    <property type="match status" value="1"/>
</dbReference>
<dbReference type="InterPro" id="IPR031944">
    <property type="entry name" value="RsgA_N"/>
</dbReference>
<keyword evidence="9 10" id="KW-0342">GTP-binding</keyword>
<comment type="caution">
    <text evidence="13">The sequence shown here is derived from an EMBL/GenBank/DDBJ whole genome shotgun (WGS) entry which is preliminary data.</text>
</comment>
<evidence type="ECO:0000313" key="13">
    <source>
        <dbReference type="EMBL" id="PXW94194.1"/>
    </source>
</evidence>
<comment type="similarity">
    <text evidence="10">Belongs to the TRAFAC class YlqF/YawG GTPase family. RsgA subfamily.</text>
</comment>
<feature type="binding site" evidence="10">
    <location>
        <position position="289"/>
    </location>
    <ligand>
        <name>Zn(2+)</name>
        <dbReference type="ChEBI" id="CHEBI:29105"/>
    </ligand>
</feature>
<keyword evidence="7 10" id="KW-0862">Zinc</keyword>
<keyword evidence="4 10" id="KW-0699">rRNA-binding</keyword>
<evidence type="ECO:0000256" key="1">
    <source>
        <dbReference type="ARBA" id="ARBA00022490"/>
    </source>
</evidence>
<feature type="domain" description="EngC GTPase" evidence="11">
    <location>
        <begin position="99"/>
        <end position="250"/>
    </location>
</feature>
<feature type="binding site" evidence="10">
    <location>
        <position position="276"/>
    </location>
    <ligand>
        <name>Zn(2+)</name>
        <dbReference type="ChEBI" id="CHEBI:29105"/>
    </ligand>
</feature>
<dbReference type="Proteomes" id="UP000247811">
    <property type="component" value="Unassembled WGS sequence"/>
</dbReference>
<dbReference type="PROSITE" id="PS51721">
    <property type="entry name" value="G_CP"/>
    <property type="match status" value="1"/>
</dbReference>
<dbReference type="CDD" id="cd01854">
    <property type="entry name" value="YjeQ_EngC"/>
    <property type="match status" value="1"/>
</dbReference>
<dbReference type="InterPro" id="IPR030378">
    <property type="entry name" value="G_CP_dom"/>
</dbReference>
<feature type="domain" description="CP-type G" evidence="12">
    <location>
        <begin position="88"/>
        <end position="252"/>
    </location>
</feature>
<evidence type="ECO:0000256" key="8">
    <source>
        <dbReference type="ARBA" id="ARBA00022884"/>
    </source>
</evidence>
<dbReference type="GO" id="GO:0003924">
    <property type="term" value="F:GTPase activity"/>
    <property type="evidence" value="ECO:0007669"/>
    <property type="project" value="UniProtKB-UniRule"/>
</dbReference>
<dbReference type="InterPro" id="IPR027417">
    <property type="entry name" value="P-loop_NTPase"/>
</dbReference>
<dbReference type="NCBIfam" id="TIGR00157">
    <property type="entry name" value="ribosome small subunit-dependent GTPase A"/>
    <property type="match status" value="1"/>
</dbReference>
<dbReference type="SUPFAM" id="SSF50249">
    <property type="entry name" value="Nucleic acid-binding proteins"/>
    <property type="match status" value="1"/>
</dbReference>
<dbReference type="Gene3D" id="1.10.40.50">
    <property type="entry name" value="Probable gtpase engc, domain 3"/>
    <property type="match status" value="1"/>
</dbReference>
<keyword evidence="3 10" id="KW-0479">Metal-binding</keyword>
<feature type="binding site" evidence="10">
    <location>
        <position position="283"/>
    </location>
    <ligand>
        <name>Zn(2+)</name>
        <dbReference type="ChEBI" id="CHEBI:29105"/>
    </ligand>
</feature>
<gene>
    <name evidence="10" type="primary">rsgA</name>
    <name evidence="13" type="ORF">C7444_11589</name>
</gene>
<dbReference type="InterPro" id="IPR004881">
    <property type="entry name" value="Ribosome_biogen_GTPase_RsgA"/>
</dbReference>
<comment type="cofactor">
    <cofactor evidence="10">
        <name>Zn(2+)</name>
        <dbReference type="ChEBI" id="CHEBI:29105"/>
    </cofactor>
    <text evidence="10">Binds 1 zinc ion per subunit.</text>
</comment>
<feature type="binding site" evidence="10">
    <location>
        <position position="281"/>
    </location>
    <ligand>
        <name>Zn(2+)</name>
        <dbReference type="ChEBI" id="CHEBI:29105"/>
    </ligand>
</feature>
<dbReference type="GO" id="GO:0005525">
    <property type="term" value="F:GTP binding"/>
    <property type="evidence" value="ECO:0007669"/>
    <property type="project" value="UniProtKB-UniRule"/>
</dbReference>
<dbReference type="AlphaFoldDB" id="A0A318GY14"/>
<dbReference type="InterPro" id="IPR010914">
    <property type="entry name" value="RsgA_GTPase_dom"/>
</dbReference>
<feature type="binding site" evidence="10">
    <location>
        <begin position="138"/>
        <end position="141"/>
    </location>
    <ligand>
        <name>GTP</name>
        <dbReference type="ChEBI" id="CHEBI:37565"/>
    </ligand>
</feature>
<accession>A0A318GY14</accession>
<evidence type="ECO:0000259" key="11">
    <source>
        <dbReference type="PROSITE" id="PS50936"/>
    </source>
</evidence>
<dbReference type="PANTHER" id="PTHR32120">
    <property type="entry name" value="SMALL RIBOSOMAL SUBUNIT BIOGENESIS GTPASE RSGA"/>
    <property type="match status" value="1"/>
</dbReference>
<evidence type="ECO:0000313" key="14">
    <source>
        <dbReference type="Proteomes" id="UP000247811"/>
    </source>
</evidence>
<keyword evidence="2 10" id="KW-0690">Ribosome biogenesis</keyword>
<proteinExistence type="inferred from homology"/>
<evidence type="ECO:0000256" key="7">
    <source>
        <dbReference type="ARBA" id="ARBA00022833"/>
    </source>
</evidence>
<organism evidence="13 14">
    <name type="scientific">Sphaerotilus hippei</name>
    <dbReference type="NCBI Taxonomy" id="744406"/>
    <lineage>
        <taxon>Bacteria</taxon>
        <taxon>Pseudomonadati</taxon>
        <taxon>Pseudomonadota</taxon>
        <taxon>Betaproteobacteria</taxon>
        <taxon>Burkholderiales</taxon>
        <taxon>Sphaerotilaceae</taxon>
        <taxon>Sphaerotilus</taxon>
    </lineage>
</organism>
<dbReference type="GO" id="GO:0042274">
    <property type="term" value="P:ribosomal small subunit biogenesis"/>
    <property type="evidence" value="ECO:0007669"/>
    <property type="project" value="UniProtKB-UniRule"/>
</dbReference>